<evidence type="ECO:0000256" key="2">
    <source>
        <dbReference type="ARBA" id="ARBA00008520"/>
    </source>
</evidence>
<accession>A0A1T5IPY4</accession>
<dbReference type="Pfam" id="PF01547">
    <property type="entry name" value="SBP_bac_1"/>
    <property type="match status" value="1"/>
</dbReference>
<comment type="similarity">
    <text evidence="2">Belongs to the bacterial solute-binding protein 1 family.</text>
</comment>
<organism evidence="6 7">
    <name type="scientific">Pseudoxanthomonas indica</name>
    <dbReference type="NCBI Taxonomy" id="428993"/>
    <lineage>
        <taxon>Bacteria</taxon>
        <taxon>Pseudomonadati</taxon>
        <taxon>Pseudomonadota</taxon>
        <taxon>Gammaproteobacteria</taxon>
        <taxon>Lysobacterales</taxon>
        <taxon>Lysobacteraceae</taxon>
        <taxon>Pseudoxanthomonas</taxon>
    </lineage>
</organism>
<evidence type="ECO:0000313" key="7">
    <source>
        <dbReference type="Proteomes" id="UP000190341"/>
    </source>
</evidence>
<dbReference type="Gene3D" id="3.40.190.10">
    <property type="entry name" value="Periplasmic binding protein-like II"/>
    <property type="match status" value="2"/>
</dbReference>
<dbReference type="EMBL" id="FUZV01000001">
    <property type="protein sequence ID" value="SKC41239.1"/>
    <property type="molecule type" value="Genomic_DNA"/>
</dbReference>
<dbReference type="PANTHER" id="PTHR43649:SF34">
    <property type="entry name" value="ABC TRANSPORTER PERIPLASMIC-BINDING PROTEIN YCJN-RELATED"/>
    <property type="match status" value="1"/>
</dbReference>
<dbReference type="InterPro" id="IPR050490">
    <property type="entry name" value="Bact_solute-bd_prot1"/>
</dbReference>
<evidence type="ECO:0000313" key="6">
    <source>
        <dbReference type="EMBL" id="SKC41239.1"/>
    </source>
</evidence>
<gene>
    <name evidence="6" type="ORF">SAMN06296058_0146</name>
</gene>
<keyword evidence="7" id="KW-1185">Reference proteome</keyword>
<feature type="transmembrane region" description="Helical" evidence="5">
    <location>
        <begin position="12"/>
        <end position="30"/>
    </location>
</feature>
<evidence type="ECO:0000256" key="4">
    <source>
        <dbReference type="ARBA" id="ARBA00022729"/>
    </source>
</evidence>
<proteinExistence type="inferred from homology"/>
<evidence type="ECO:0000256" key="1">
    <source>
        <dbReference type="ARBA" id="ARBA00004418"/>
    </source>
</evidence>
<keyword evidence="3" id="KW-0813">Transport</keyword>
<keyword evidence="5" id="KW-1133">Transmembrane helix</keyword>
<sequence length="444" mass="50282">MDHTPAPLRLWARIAGLTVLLMGLLLLGACQRPPAKKQTVDFWAMGREAEVVLELVDDFERLHPDIDVRVQNIPWTAAHEKLLTAFAADGLPDICQLGNTWLPEFAALDTLEPLQPFVQGSSVVDRRDYFPGIWDTSVVDGRLLGVPWYVDTRLLFYRKDLLRKAGFAQPPRTWAEWEQAMAAIKRQGGQDRYAILMPVNEFEQPLSLALQMPDPLLRDHDNRGNFSSPGFRKALGFYANAFEQGWAPKMSETQVSNVWDEFFNGLYAFYFSGPWNIREFKQRAPAALADEWGTMPLPGPDGGPGAGIAGGTSLVIFKSSERKQAAWLLIEYLSRPEVQARFHALIGDLPPRRSTWDLPQLANDEYARAFRDQLERVKPTPKVLEWERIAQEMRLVTEQVVRGGLPQDQAVRDLDHRVDAILEKRRWLFEREQADTANAGGAVP</sequence>
<name>A0A1T5IPY4_9GAMM</name>
<comment type="subcellular location">
    <subcellularLocation>
        <location evidence="1">Periplasm</location>
    </subcellularLocation>
</comment>
<dbReference type="GO" id="GO:0042597">
    <property type="term" value="C:periplasmic space"/>
    <property type="evidence" value="ECO:0007669"/>
    <property type="project" value="UniProtKB-SubCell"/>
</dbReference>
<evidence type="ECO:0000256" key="5">
    <source>
        <dbReference type="SAM" id="Phobius"/>
    </source>
</evidence>
<protein>
    <submittedName>
        <fullName evidence="6">Carbohydrate ABC transporter substrate-binding protein, CUT1 family</fullName>
    </submittedName>
</protein>
<dbReference type="CDD" id="cd14747">
    <property type="entry name" value="PBP2_MalE"/>
    <property type="match status" value="1"/>
</dbReference>
<dbReference type="AlphaFoldDB" id="A0A1T5IPY4"/>
<reference evidence="6 7" key="1">
    <citation type="submission" date="2017-02" db="EMBL/GenBank/DDBJ databases">
        <authorList>
            <person name="Peterson S.W."/>
        </authorList>
    </citation>
    <scope>NUCLEOTIDE SEQUENCE [LARGE SCALE GENOMIC DNA]</scope>
    <source>
        <strain evidence="6 7">P15</strain>
    </source>
</reference>
<keyword evidence="5" id="KW-0812">Transmembrane</keyword>
<keyword evidence="4" id="KW-0732">Signal</keyword>
<keyword evidence="5" id="KW-0472">Membrane</keyword>
<dbReference type="InterPro" id="IPR006059">
    <property type="entry name" value="SBP"/>
</dbReference>
<dbReference type="SUPFAM" id="SSF53850">
    <property type="entry name" value="Periplasmic binding protein-like II"/>
    <property type="match status" value="1"/>
</dbReference>
<dbReference type="PANTHER" id="PTHR43649">
    <property type="entry name" value="ARABINOSE-BINDING PROTEIN-RELATED"/>
    <property type="match status" value="1"/>
</dbReference>
<dbReference type="Proteomes" id="UP000190341">
    <property type="component" value="Unassembled WGS sequence"/>
</dbReference>
<evidence type="ECO:0000256" key="3">
    <source>
        <dbReference type="ARBA" id="ARBA00022448"/>
    </source>
</evidence>
<dbReference type="STRING" id="428993.SAMN06296058_0146"/>